<accession>A0A6I1E2P3</accession>
<feature type="transmembrane region" description="Helical" evidence="6">
    <location>
        <begin position="70"/>
        <end position="92"/>
    </location>
</feature>
<dbReference type="AlphaFoldDB" id="A0A6I1E2P3"/>
<reference evidence="8 9" key="1">
    <citation type="submission" date="2019-10" db="EMBL/GenBank/DDBJ databases">
        <title>Muricauda olearia CL-SS4 JCM15563 genome.</title>
        <authorList>
            <person name="Liu L."/>
        </authorList>
    </citation>
    <scope>NUCLEOTIDE SEQUENCE [LARGE SCALE GENOMIC DNA]</scope>
    <source>
        <strain evidence="8 9">CL-SS4</strain>
    </source>
</reference>
<organism evidence="8 9">
    <name type="scientific">Flagellimonas olearia</name>
    <dbReference type="NCBI Taxonomy" id="552546"/>
    <lineage>
        <taxon>Bacteria</taxon>
        <taxon>Pseudomonadati</taxon>
        <taxon>Bacteroidota</taxon>
        <taxon>Flavobacteriia</taxon>
        <taxon>Flavobacteriales</taxon>
        <taxon>Flavobacteriaceae</taxon>
        <taxon>Flagellimonas</taxon>
    </lineage>
</organism>
<gene>
    <name evidence="8" type="ORF">F8C76_04465</name>
</gene>
<dbReference type="Proteomes" id="UP000429785">
    <property type="component" value="Unassembled WGS sequence"/>
</dbReference>
<keyword evidence="4 6" id="KW-1133">Transmembrane helix</keyword>
<evidence type="ECO:0000256" key="2">
    <source>
        <dbReference type="ARBA" id="ARBA00007362"/>
    </source>
</evidence>
<name>A0A6I1E2P3_9FLAO</name>
<evidence type="ECO:0000256" key="3">
    <source>
        <dbReference type="ARBA" id="ARBA00022692"/>
    </source>
</evidence>
<feature type="transmembrane region" description="Helical" evidence="6">
    <location>
        <begin position="38"/>
        <end position="58"/>
    </location>
</feature>
<feature type="domain" description="EamA" evidence="7">
    <location>
        <begin position="10"/>
        <end position="142"/>
    </location>
</feature>
<feature type="transmembrane region" description="Helical" evidence="6">
    <location>
        <begin position="7"/>
        <end position="26"/>
    </location>
</feature>
<feature type="transmembrane region" description="Helical" evidence="6">
    <location>
        <begin position="125"/>
        <end position="142"/>
    </location>
</feature>
<evidence type="ECO:0000259" key="7">
    <source>
        <dbReference type="Pfam" id="PF00892"/>
    </source>
</evidence>
<evidence type="ECO:0000256" key="1">
    <source>
        <dbReference type="ARBA" id="ARBA00004141"/>
    </source>
</evidence>
<feature type="transmembrane region" description="Helical" evidence="6">
    <location>
        <begin position="223"/>
        <end position="242"/>
    </location>
</feature>
<dbReference type="PANTHER" id="PTHR32322">
    <property type="entry name" value="INNER MEMBRANE TRANSPORTER"/>
    <property type="match status" value="1"/>
</dbReference>
<feature type="transmembrane region" description="Helical" evidence="6">
    <location>
        <begin position="275"/>
        <end position="292"/>
    </location>
</feature>
<proteinExistence type="inferred from homology"/>
<dbReference type="InterPro" id="IPR037185">
    <property type="entry name" value="EmrE-like"/>
</dbReference>
<dbReference type="OrthoDB" id="9812547at2"/>
<dbReference type="InterPro" id="IPR050638">
    <property type="entry name" value="AA-Vitamin_Transporters"/>
</dbReference>
<dbReference type="InterPro" id="IPR000620">
    <property type="entry name" value="EamA_dom"/>
</dbReference>
<keyword evidence="3 6" id="KW-0812">Transmembrane</keyword>
<feature type="transmembrane region" description="Helical" evidence="6">
    <location>
        <begin position="98"/>
        <end position="118"/>
    </location>
</feature>
<dbReference type="SUPFAM" id="SSF103481">
    <property type="entry name" value="Multidrug resistance efflux transporter EmrE"/>
    <property type="match status" value="2"/>
</dbReference>
<sequence>MGKSSNSALVILAFFAIYVIWGSTYLLNKIAVMELPPFMLASCRFTTAGLLIFALARSMGISLKITKRQLWNTIIAGILFLSFGNGVVVWALRYVDSGFAALEISAQPLIILLLMRFLQGKKIKPMSLVGVGLGVIGIYLLVSQKQIIAQESSIIGMIMIFFCMLSWAYSSLFVSKADLPNNYFVNTGYQMFTGGIILALMSLGFGEEWISPMDWSGKVQLSMVLLIVFGSIVAFTSFNYLLKAVSPEKVATSTYVNPIVALLLGWYFLDEQITLQSIMAAAILLTGVYFINTKKTLAIFERFKR</sequence>
<dbReference type="Pfam" id="PF00892">
    <property type="entry name" value="EamA"/>
    <property type="match status" value="2"/>
</dbReference>
<protein>
    <submittedName>
        <fullName evidence="8">EamA family transporter</fullName>
    </submittedName>
</protein>
<evidence type="ECO:0000313" key="9">
    <source>
        <dbReference type="Proteomes" id="UP000429785"/>
    </source>
</evidence>
<feature type="transmembrane region" description="Helical" evidence="6">
    <location>
        <begin position="154"/>
        <end position="174"/>
    </location>
</feature>
<feature type="transmembrane region" description="Helical" evidence="6">
    <location>
        <begin position="254"/>
        <end position="269"/>
    </location>
</feature>
<evidence type="ECO:0000313" key="8">
    <source>
        <dbReference type="EMBL" id="KAB7530759.1"/>
    </source>
</evidence>
<comment type="caution">
    <text evidence="8">The sequence shown here is derived from an EMBL/GenBank/DDBJ whole genome shotgun (WGS) entry which is preliminary data.</text>
</comment>
<keyword evidence="5 6" id="KW-0472">Membrane</keyword>
<comment type="subcellular location">
    <subcellularLocation>
        <location evidence="1">Membrane</location>
        <topology evidence="1">Multi-pass membrane protein</topology>
    </subcellularLocation>
</comment>
<dbReference type="PANTHER" id="PTHR32322:SF2">
    <property type="entry name" value="EAMA DOMAIN-CONTAINING PROTEIN"/>
    <property type="match status" value="1"/>
</dbReference>
<evidence type="ECO:0000256" key="4">
    <source>
        <dbReference type="ARBA" id="ARBA00022989"/>
    </source>
</evidence>
<dbReference type="RefSeq" id="WP_152130636.1">
    <property type="nucleotide sequence ID" value="NZ_WELG01000001.1"/>
</dbReference>
<dbReference type="EMBL" id="WELG01000001">
    <property type="protein sequence ID" value="KAB7530759.1"/>
    <property type="molecule type" value="Genomic_DNA"/>
</dbReference>
<feature type="transmembrane region" description="Helical" evidence="6">
    <location>
        <begin position="183"/>
        <end position="203"/>
    </location>
</feature>
<dbReference type="GO" id="GO:0016020">
    <property type="term" value="C:membrane"/>
    <property type="evidence" value="ECO:0007669"/>
    <property type="project" value="UniProtKB-SubCell"/>
</dbReference>
<evidence type="ECO:0000256" key="5">
    <source>
        <dbReference type="ARBA" id="ARBA00023136"/>
    </source>
</evidence>
<evidence type="ECO:0000256" key="6">
    <source>
        <dbReference type="SAM" id="Phobius"/>
    </source>
</evidence>
<feature type="domain" description="EamA" evidence="7">
    <location>
        <begin position="155"/>
        <end position="293"/>
    </location>
</feature>
<comment type="similarity">
    <text evidence="2">Belongs to the EamA transporter family.</text>
</comment>